<dbReference type="CDD" id="cd03244">
    <property type="entry name" value="ABCC_MRP_domain2"/>
    <property type="match status" value="1"/>
</dbReference>
<dbReference type="PROSITE" id="PS50929">
    <property type="entry name" value="ABC_TM1F"/>
    <property type="match status" value="1"/>
</dbReference>
<dbReference type="PANTHER" id="PTHR24223">
    <property type="entry name" value="ATP-BINDING CASSETTE SUB-FAMILY C"/>
    <property type="match status" value="1"/>
</dbReference>
<protein>
    <submittedName>
        <fullName evidence="13">Multidrug resistance-associated protein 1-like</fullName>
    </submittedName>
</protein>
<comment type="subcellular location">
    <subcellularLocation>
        <location evidence="1">Vacuole membrane</location>
        <topology evidence="1">Multi-pass membrane protein</topology>
    </subcellularLocation>
</comment>
<feature type="transmembrane region" description="Helical" evidence="9">
    <location>
        <begin position="661"/>
        <end position="678"/>
    </location>
</feature>
<evidence type="ECO:0000259" key="10">
    <source>
        <dbReference type="PROSITE" id="PS50893"/>
    </source>
</evidence>
<feature type="domain" description="ABC transmembrane type-1" evidence="11">
    <location>
        <begin position="429"/>
        <end position="712"/>
    </location>
</feature>
<evidence type="ECO:0000256" key="6">
    <source>
        <dbReference type="ARBA" id="ARBA00022840"/>
    </source>
</evidence>
<dbReference type="InterPro" id="IPR003439">
    <property type="entry name" value="ABC_transporter-like_ATP-bd"/>
</dbReference>
<keyword evidence="6" id="KW-0067">ATP-binding</keyword>
<evidence type="ECO:0000256" key="9">
    <source>
        <dbReference type="SAM" id="Phobius"/>
    </source>
</evidence>
<dbReference type="InterPro" id="IPR011527">
    <property type="entry name" value="ABC1_TM_dom"/>
</dbReference>
<evidence type="ECO:0000259" key="11">
    <source>
        <dbReference type="PROSITE" id="PS50929"/>
    </source>
</evidence>
<evidence type="ECO:0000256" key="2">
    <source>
        <dbReference type="ARBA" id="ARBA00022448"/>
    </source>
</evidence>
<feature type="domain" description="ABC transporter" evidence="10">
    <location>
        <begin position="749"/>
        <end position="952"/>
    </location>
</feature>
<dbReference type="SUPFAM" id="SSF52540">
    <property type="entry name" value="P-loop containing nucleoside triphosphate hydrolases"/>
    <property type="match status" value="2"/>
</dbReference>
<evidence type="ECO:0000256" key="8">
    <source>
        <dbReference type="ARBA" id="ARBA00023136"/>
    </source>
</evidence>
<name>A0ABM1TBE5_LIMPO</name>
<keyword evidence="7 9" id="KW-1133">Transmembrane helix</keyword>
<dbReference type="RefSeq" id="XP_022253201.1">
    <property type="nucleotide sequence ID" value="XM_022397493.1"/>
</dbReference>
<keyword evidence="2" id="KW-0813">Transport</keyword>
<dbReference type="InterPro" id="IPR036640">
    <property type="entry name" value="ABC1_TM_sf"/>
</dbReference>
<keyword evidence="3 9" id="KW-0812">Transmembrane</keyword>
<dbReference type="PROSITE" id="PS00211">
    <property type="entry name" value="ABC_TRANSPORTER_1"/>
    <property type="match status" value="2"/>
</dbReference>
<keyword evidence="8 9" id="KW-0472">Membrane</keyword>
<dbReference type="SMART" id="SM00382">
    <property type="entry name" value="AAA"/>
    <property type="match status" value="2"/>
</dbReference>
<dbReference type="GeneID" id="106469082"/>
<dbReference type="InterPro" id="IPR050173">
    <property type="entry name" value="ABC_transporter_C-like"/>
</dbReference>
<sequence>MASFTAYVLASEENVLNADRAFVSLSLFNIVRFPLTMLPMLISMIIQASVSFKRMNKYFSSEELDPYVTHDWEEVNPVVVEHGTFTWLREEQPVLKNISVSIPHGALVAVVGQVGSGKSSLISAILGDMEKLEGRVNVKGTISYVSQQAWIQNATIQQNILFGKGMNETHYQQVISSCALETDLDILPNRDLTEVGEKGINLSGGQKQRISLARSVYHNSDIYILDDPLSAVDSHVGKHIFQNVIGPEGLLKNKTRLLVTHGLSFLPKTDFIIVMKDGLVVESGTYKDLLERNGIFAEVHLQYLQEKSKQGLEESEIEELEELVAKIGFTEIESQLHRPDSDKEDLKHIFQSLTKQLSQKAALSGDASLSKTELSLKKGEGVTSTVNGPIKKQFEFEKKLIQAETAETGEVKLGVYISYFRAIGVSWVVLVLITYIGQQAFSVGSNIWLSAWSNDDPLPDGSQDVQQTNLRLGVYGALGAGQAVFVLLGTFALSFGSMKASNLLHKEILHHILRSPMCFFDTTPIGRIMNRFSKDIDVLDTTVPTNLRSFMTTLLQVIAILFVISMETPIFLAVIVPIAILYYFIQKFYICTSRQLKRLESITRSPIFSHFSETLSGLNTIRAYRMQERFIEESNKRVDVNQACYYPSTVSNRWLAIRLEFCGNCIVFFAALFAVLGRDSLSPGAVGLSVSYALMVTVTLNWMVRMSSELEANIVSVERICEYSQTPNEAPWITEEHQPPKSWPSKGAMKINQLTARYREGLNPVLKEVTCDIKEGEKVGIVGRTGAGKSSLMLTLFRIIEADSGFITIDGIDISKVGLHDLRSKLTIIPQDPFLFSGTLRMNLDPFMIHSDEELWKAVEHSHLKEFVSSLEAGLDHKIAEGGSNLSVGQCQLVCLARALLRKTRVLILDEATAEIDLETDDLVQATIRREFSGCTILTIAHRISTIMDYNR</sequence>
<dbReference type="SUPFAM" id="SSF90123">
    <property type="entry name" value="ABC transporter transmembrane region"/>
    <property type="match status" value="1"/>
</dbReference>
<evidence type="ECO:0000256" key="3">
    <source>
        <dbReference type="ARBA" id="ARBA00022692"/>
    </source>
</evidence>
<evidence type="ECO:0000256" key="5">
    <source>
        <dbReference type="ARBA" id="ARBA00022741"/>
    </source>
</evidence>
<feature type="transmembrane region" description="Helical" evidence="9">
    <location>
        <begin position="30"/>
        <end position="50"/>
    </location>
</feature>
<dbReference type="CDD" id="cd03250">
    <property type="entry name" value="ABCC_MRP_domain1"/>
    <property type="match status" value="1"/>
</dbReference>
<gene>
    <name evidence="13" type="primary">LOC106469082</name>
</gene>
<dbReference type="InterPro" id="IPR003593">
    <property type="entry name" value="AAA+_ATPase"/>
</dbReference>
<dbReference type="Pfam" id="PF00005">
    <property type="entry name" value="ABC_tran"/>
    <property type="match status" value="2"/>
</dbReference>
<accession>A0ABM1TBE5</accession>
<proteinExistence type="predicted"/>
<dbReference type="Pfam" id="PF00664">
    <property type="entry name" value="ABC_membrane"/>
    <property type="match status" value="1"/>
</dbReference>
<dbReference type="InterPro" id="IPR027417">
    <property type="entry name" value="P-loop_NTPase"/>
</dbReference>
<keyword evidence="12" id="KW-1185">Reference proteome</keyword>
<dbReference type="PANTHER" id="PTHR24223:SF443">
    <property type="entry name" value="MULTIDRUG-RESISTANCE LIKE PROTEIN 1, ISOFORM I"/>
    <property type="match status" value="1"/>
</dbReference>
<dbReference type="InterPro" id="IPR017871">
    <property type="entry name" value="ABC_transporter-like_CS"/>
</dbReference>
<evidence type="ECO:0000256" key="7">
    <source>
        <dbReference type="ARBA" id="ARBA00022989"/>
    </source>
</evidence>
<dbReference type="Gene3D" id="1.20.1560.10">
    <property type="entry name" value="ABC transporter type 1, transmembrane domain"/>
    <property type="match status" value="2"/>
</dbReference>
<evidence type="ECO:0000313" key="12">
    <source>
        <dbReference type="Proteomes" id="UP000694941"/>
    </source>
</evidence>
<reference evidence="13" key="1">
    <citation type="submission" date="2025-08" db="UniProtKB">
        <authorList>
            <consortium name="RefSeq"/>
        </authorList>
    </citation>
    <scope>IDENTIFICATION</scope>
    <source>
        <tissue evidence="13">Muscle</tissue>
    </source>
</reference>
<organism evidence="12 13">
    <name type="scientific">Limulus polyphemus</name>
    <name type="common">Atlantic horseshoe crab</name>
    <dbReference type="NCBI Taxonomy" id="6850"/>
    <lineage>
        <taxon>Eukaryota</taxon>
        <taxon>Metazoa</taxon>
        <taxon>Ecdysozoa</taxon>
        <taxon>Arthropoda</taxon>
        <taxon>Chelicerata</taxon>
        <taxon>Merostomata</taxon>
        <taxon>Xiphosura</taxon>
        <taxon>Limulidae</taxon>
        <taxon>Limulus</taxon>
    </lineage>
</organism>
<dbReference type="Proteomes" id="UP000694941">
    <property type="component" value="Unplaced"/>
</dbReference>
<keyword evidence="4" id="KW-0677">Repeat</keyword>
<evidence type="ECO:0000256" key="1">
    <source>
        <dbReference type="ARBA" id="ARBA00004128"/>
    </source>
</evidence>
<feature type="transmembrane region" description="Helical" evidence="9">
    <location>
        <begin position="472"/>
        <end position="496"/>
    </location>
</feature>
<dbReference type="PROSITE" id="PS50893">
    <property type="entry name" value="ABC_TRANSPORTER_2"/>
    <property type="match status" value="2"/>
</dbReference>
<feature type="domain" description="ABC transporter" evidence="10">
    <location>
        <begin position="78"/>
        <end position="302"/>
    </location>
</feature>
<feature type="transmembrane region" description="Helical" evidence="9">
    <location>
        <begin position="684"/>
        <end position="704"/>
    </location>
</feature>
<evidence type="ECO:0000256" key="4">
    <source>
        <dbReference type="ARBA" id="ARBA00022737"/>
    </source>
</evidence>
<evidence type="ECO:0000313" key="13">
    <source>
        <dbReference type="RefSeq" id="XP_022253201.1"/>
    </source>
</evidence>
<dbReference type="Gene3D" id="3.40.50.300">
    <property type="entry name" value="P-loop containing nucleotide triphosphate hydrolases"/>
    <property type="match status" value="2"/>
</dbReference>
<dbReference type="CDD" id="cd18603">
    <property type="entry name" value="ABC_6TM_MRP1_2_3_6_D2_like"/>
    <property type="match status" value="1"/>
</dbReference>
<keyword evidence="5" id="KW-0547">Nucleotide-binding</keyword>